<sequence length="114" mass="12548">MAHELAQSIVIAAQTLKLEEEGITVAGMLYTTGEKSGTLTLRDYNQGDKKVFYDYFEVLQEAKARGLVPIEEEIAEKIMQKANRAHSSAGVSKNVLAVFKNSTNSVKINKKTEA</sequence>
<proteinExistence type="predicted"/>
<evidence type="ECO:0000313" key="2">
    <source>
        <dbReference type="Proteomes" id="UP001295423"/>
    </source>
</evidence>
<dbReference type="AlphaFoldDB" id="A0AAD2CXI3"/>
<organism evidence="1 2">
    <name type="scientific">Cylindrotheca closterium</name>
    <dbReference type="NCBI Taxonomy" id="2856"/>
    <lineage>
        <taxon>Eukaryota</taxon>
        <taxon>Sar</taxon>
        <taxon>Stramenopiles</taxon>
        <taxon>Ochrophyta</taxon>
        <taxon>Bacillariophyta</taxon>
        <taxon>Bacillariophyceae</taxon>
        <taxon>Bacillariophycidae</taxon>
        <taxon>Bacillariales</taxon>
        <taxon>Bacillariaceae</taxon>
        <taxon>Cylindrotheca</taxon>
    </lineage>
</organism>
<dbReference type="Proteomes" id="UP001295423">
    <property type="component" value="Unassembled WGS sequence"/>
</dbReference>
<dbReference type="EMBL" id="CAKOGP040001557">
    <property type="protein sequence ID" value="CAJ1946026.1"/>
    <property type="molecule type" value="Genomic_DNA"/>
</dbReference>
<comment type="caution">
    <text evidence="1">The sequence shown here is derived from an EMBL/GenBank/DDBJ whole genome shotgun (WGS) entry which is preliminary data.</text>
</comment>
<gene>
    <name evidence="1" type="ORF">CYCCA115_LOCUS10168</name>
</gene>
<keyword evidence="2" id="KW-1185">Reference proteome</keyword>
<evidence type="ECO:0000313" key="1">
    <source>
        <dbReference type="EMBL" id="CAJ1946026.1"/>
    </source>
</evidence>
<name>A0AAD2CXI3_9STRA</name>
<protein>
    <submittedName>
        <fullName evidence="1">Uncharacterized protein</fullName>
    </submittedName>
</protein>
<accession>A0AAD2CXI3</accession>
<reference evidence="1" key="1">
    <citation type="submission" date="2023-08" db="EMBL/GenBank/DDBJ databases">
        <authorList>
            <person name="Audoor S."/>
            <person name="Bilcke G."/>
        </authorList>
    </citation>
    <scope>NUCLEOTIDE SEQUENCE</scope>
</reference>